<dbReference type="EMBL" id="BK014678">
    <property type="protein sequence ID" value="DAD67486.1"/>
    <property type="molecule type" value="Genomic_DNA"/>
</dbReference>
<organism evidence="1">
    <name type="scientific">Siphoviridae sp. cttdo1</name>
    <dbReference type="NCBI Taxonomy" id="2823606"/>
    <lineage>
        <taxon>Viruses</taxon>
        <taxon>Duplodnaviria</taxon>
        <taxon>Heunggongvirae</taxon>
        <taxon>Uroviricota</taxon>
        <taxon>Caudoviricetes</taxon>
    </lineage>
</organism>
<evidence type="ECO:0000313" key="1">
    <source>
        <dbReference type="EMBL" id="DAD67486.1"/>
    </source>
</evidence>
<sequence length="263" mass="30852">MFNPYLNMASNGENLEKISQKIQKWIRKQENVKEESITDWLLYQMGERISNITSLTFSHHEEARVTGADWEWWFIYPHRNYKFRVQAKRIIPTRSIYQALNYKKGEQIELLIKDALKNNSIPLYALYTNSVSKSRCPKDIKNEGVYLAGALELKENIIDTEKKRVTFNELFERSIPLSCILCCELIPKNIESFLKKYFLANARTEIIYKKDSHLGEHKTLPMYIKAIINSTDEISAEYIQQQYSNEVNGISAITIIDFSNKQY</sequence>
<dbReference type="Pfam" id="PF20320">
    <property type="entry name" value="DUF6615"/>
    <property type="match status" value="1"/>
</dbReference>
<accession>A0A8S5LC21</accession>
<dbReference type="InterPro" id="IPR046723">
    <property type="entry name" value="DUF6615"/>
</dbReference>
<protein>
    <submittedName>
        <fullName evidence="1">Uncharacterized protein</fullName>
    </submittedName>
</protein>
<reference evidence="1" key="1">
    <citation type="journal article" date="2021" name="Proc. Natl. Acad. Sci. U.S.A.">
        <title>A Catalog of Tens of Thousands of Viruses from Human Metagenomes Reveals Hidden Associations with Chronic Diseases.</title>
        <authorList>
            <person name="Tisza M.J."/>
            <person name="Buck C.B."/>
        </authorList>
    </citation>
    <scope>NUCLEOTIDE SEQUENCE</scope>
    <source>
        <strain evidence="1">Cttdo1</strain>
    </source>
</reference>
<name>A0A8S5LC21_9CAUD</name>
<proteinExistence type="predicted"/>